<gene>
    <name evidence="1" type="ORF">FHP89_00970</name>
</gene>
<proteinExistence type="predicted"/>
<sequence length="140" mass="14867">MIVLNLRCSNGHGFEGWFGSSDAFEAQRAEGQINCPVCASADIRRLPSAPYVQTGAPSPKGGDTPARIDDTAARAVAGLRQLAQKAEDVGKAFPAEVRRIHQGDAPDRSIRGQASIEEVAELLDEGIGVLPIPVPKEDLH</sequence>
<reference evidence="1 2" key="1">
    <citation type="submission" date="2019-07" db="EMBL/GenBank/DDBJ databases">
        <title>The pathways for chlorine oxyanion respiration interact through the shared metabolite chlorate.</title>
        <authorList>
            <person name="Barnum T.P."/>
            <person name="Cheng Y."/>
            <person name="Hill K.A."/>
            <person name="Lucas L.N."/>
            <person name="Carlson H.K."/>
            <person name="Coates J.D."/>
        </authorList>
    </citation>
    <scope>NUCLEOTIDE SEQUENCE [LARGE SCALE GENOMIC DNA]</scope>
    <source>
        <strain evidence="1 2">SFB-1</strain>
    </source>
</reference>
<organism evidence="1 2">
    <name type="scientific">Denitromonas halophila</name>
    <dbReference type="NCBI Taxonomy" id="1629404"/>
    <lineage>
        <taxon>Bacteria</taxon>
        <taxon>Pseudomonadati</taxon>
        <taxon>Pseudomonadota</taxon>
        <taxon>Betaproteobacteria</taxon>
        <taxon>Rhodocyclales</taxon>
        <taxon>Zoogloeaceae</taxon>
        <taxon>Denitromonas</taxon>
    </lineage>
</organism>
<dbReference type="AlphaFoldDB" id="A0A557RKY1"/>
<dbReference type="PIRSF" id="PIRSF032131">
    <property type="entry name" value="UCP032131"/>
    <property type="match status" value="1"/>
</dbReference>
<protein>
    <submittedName>
        <fullName evidence="1">DUF1178 family protein</fullName>
    </submittedName>
</protein>
<dbReference type="Pfam" id="PF06676">
    <property type="entry name" value="DUF1178"/>
    <property type="match status" value="1"/>
</dbReference>
<evidence type="ECO:0000313" key="2">
    <source>
        <dbReference type="Proteomes" id="UP000318349"/>
    </source>
</evidence>
<evidence type="ECO:0000313" key="1">
    <source>
        <dbReference type="EMBL" id="TVO79365.1"/>
    </source>
</evidence>
<comment type="caution">
    <text evidence="1">The sequence shown here is derived from an EMBL/GenBank/DDBJ whole genome shotgun (WGS) entry which is preliminary data.</text>
</comment>
<name>A0A557RKY1_9RHOO</name>
<dbReference type="Proteomes" id="UP000318349">
    <property type="component" value="Unassembled WGS sequence"/>
</dbReference>
<dbReference type="EMBL" id="VMNI01000002">
    <property type="protein sequence ID" value="TVO79365.1"/>
    <property type="molecule type" value="Genomic_DNA"/>
</dbReference>
<accession>A0A557RKY1</accession>
<dbReference type="InterPro" id="IPR009562">
    <property type="entry name" value="DUF1178"/>
</dbReference>